<dbReference type="SUPFAM" id="SSF48726">
    <property type="entry name" value="Immunoglobulin"/>
    <property type="match status" value="1"/>
</dbReference>
<dbReference type="InterPro" id="IPR036179">
    <property type="entry name" value="Ig-like_dom_sf"/>
</dbReference>
<evidence type="ECO:0000256" key="1">
    <source>
        <dbReference type="SAM" id="Phobius"/>
    </source>
</evidence>
<evidence type="ECO:0000259" key="2">
    <source>
        <dbReference type="PROSITE" id="PS50835"/>
    </source>
</evidence>
<dbReference type="Proteomes" id="UP000515135">
    <property type="component" value="Unplaced"/>
</dbReference>
<dbReference type="SMART" id="SM00409">
    <property type="entry name" value="IG"/>
    <property type="match status" value="1"/>
</dbReference>
<dbReference type="GeneID" id="109482850"/>
<dbReference type="InterPro" id="IPR003599">
    <property type="entry name" value="Ig_sub"/>
</dbReference>
<evidence type="ECO:0000313" key="4">
    <source>
        <dbReference type="RefSeq" id="XP_019641250.1"/>
    </source>
</evidence>
<accession>A0A6P4ZJ64</accession>
<dbReference type="InterPro" id="IPR013098">
    <property type="entry name" value="Ig_I-set"/>
</dbReference>
<dbReference type="AlphaFoldDB" id="A0A6P4ZJ64"/>
<name>A0A6P4ZJ64_BRABE</name>
<dbReference type="InterPro" id="IPR013783">
    <property type="entry name" value="Ig-like_fold"/>
</dbReference>
<dbReference type="KEGG" id="bbel:109482850"/>
<organism evidence="3 4">
    <name type="scientific">Branchiostoma belcheri</name>
    <name type="common">Amphioxus</name>
    <dbReference type="NCBI Taxonomy" id="7741"/>
    <lineage>
        <taxon>Eukaryota</taxon>
        <taxon>Metazoa</taxon>
        <taxon>Chordata</taxon>
        <taxon>Cephalochordata</taxon>
        <taxon>Leptocardii</taxon>
        <taxon>Amphioxiformes</taxon>
        <taxon>Branchiostomatidae</taxon>
        <taxon>Branchiostoma</taxon>
    </lineage>
</organism>
<gene>
    <name evidence="4" type="primary">LOC109482850</name>
</gene>
<dbReference type="InterPro" id="IPR007110">
    <property type="entry name" value="Ig-like_dom"/>
</dbReference>
<dbReference type="PROSITE" id="PS50835">
    <property type="entry name" value="IG_LIKE"/>
    <property type="match status" value="1"/>
</dbReference>
<evidence type="ECO:0000313" key="3">
    <source>
        <dbReference type="Proteomes" id="UP000515135"/>
    </source>
</evidence>
<dbReference type="Gene3D" id="2.60.40.10">
    <property type="entry name" value="Immunoglobulins"/>
    <property type="match status" value="1"/>
</dbReference>
<protein>
    <submittedName>
        <fullName evidence="4">Uncharacterized protein LOC109482850</fullName>
    </submittedName>
</protein>
<proteinExistence type="predicted"/>
<feature type="transmembrane region" description="Helical" evidence="1">
    <location>
        <begin position="193"/>
        <end position="218"/>
    </location>
</feature>
<dbReference type="Pfam" id="PF07679">
    <property type="entry name" value="I-set"/>
    <property type="match status" value="1"/>
</dbReference>
<feature type="domain" description="Ig-like" evidence="2">
    <location>
        <begin position="42"/>
        <end position="146"/>
    </location>
</feature>
<sequence length="379" mass="42200">MWGFRGWIAEGSTSKAWDINCDKTSSWLDEIATVEDFRCQEPAVVKVVPGNQTVRAGDGVSFTCQTDCMAGLNFTWVQPNSTTSSVETWTLEDLFREDRREFLSNYNRSCVSVLRLTRVSVLDSGSYTCEVTAPHMPSGTDTAFLTVTSNAGQKDNIITTSARPSSDGLKEVDYVYLLSSHDKNDLVIQPVTLHINVTIVCSHVVTVVAIAFVLYLCLRSERNKWLKNFVQVSDVSGVQAAILLSGIQTSAPVLNKGWNSLQVFERNESNHYENDDEFSDVNAANGYETIPDYYNAQAEVDFVRNRTGSGSRATEDDIENHQYETIPDYVNAQVVGDIRDARYEPAINVHCTGQNQNECYNLPTIVTEESVSYIGSQKN</sequence>
<dbReference type="OrthoDB" id="10155157at2759"/>
<keyword evidence="1" id="KW-1133">Transmembrane helix</keyword>
<keyword evidence="1" id="KW-0812">Transmembrane</keyword>
<reference evidence="4" key="1">
    <citation type="submission" date="2025-08" db="UniProtKB">
        <authorList>
            <consortium name="RefSeq"/>
        </authorList>
    </citation>
    <scope>IDENTIFICATION</scope>
    <source>
        <tissue evidence="4">Gonad</tissue>
    </source>
</reference>
<keyword evidence="1" id="KW-0472">Membrane</keyword>
<keyword evidence="3" id="KW-1185">Reference proteome</keyword>
<dbReference type="RefSeq" id="XP_019641250.1">
    <property type="nucleotide sequence ID" value="XM_019785691.1"/>
</dbReference>